<dbReference type="OrthoDB" id="9764016at2"/>
<dbReference type="KEGG" id="lez:GLE_2719"/>
<feature type="domain" description="JmjC" evidence="6">
    <location>
        <begin position="112"/>
        <end position="240"/>
    </location>
</feature>
<dbReference type="InterPro" id="IPR046799">
    <property type="entry name" value="ROXA-like_wH"/>
</dbReference>
<organism evidence="7 8">
    <name type="scientific">Lysobacter enzymogenes</name>
    <dbReference type="NCBI Taxonomy" id="69"/>
    <lineage>
        <taxon>Bacteria</taxon>
        <taxon>Pseudomonadati</taxon>
        <taxon>Pseudomonadota</taxon>
        <taxon>Gammaproteobacteria</taxon>
        <taxon>Lysobacterales</taxon>
        <taxon>Lysobacteraceae</taxon>
        <taxon>Lysobacter</taxon>
    </lineage>
</organism>
<dbReference type="InterPro" id="IPR003347">
    <property type="entry name" value="JmjC_dom"/>
</dbReference>
<evidence type="ECO:0000256" key="5">
    <source>
        <dbReference type="ARBA" id="ARBA00023004"/>
    </source>
</evidence>
<dbReference type="Gene3D" id="3.40.366.30">
    <property type="entry name" value="50S ribosomal protein L16 arginine hydroxylase, Chain A, Domain 2"/>
    <property type="match status" value="1"/>
</dbReference>
<evidence type="ECO:0000256" key="1">
    <source>
        <dbReference type="ARBA" id="ARBA00001954"/>
    </source>
</evidence>
<dbReference type="SMART" id="SM00558">
    <property type="entry name" value="JmjC"/>
    <property type="match status" value="1"/>
</dbReference>
<dbReference type="EMBL" id="CP013140">
    <property type="protein sequence ID" value="ALN58067.1"/>
    <property type="molecule type" value="Genomic_DNA"/>
</dbReference>
<evidence type="ECO:0000259" key="6">
    <source>
        <dbReference type="PROSITE" id="PS51184"/>
    </source>
</evidence>
<protein>
    <submittedName>
        <fullName evidence="7">Cupin superfamily protein</fullName>
    </submittedName>
</protein>
<reference evidence="7 8" key="1">
    <citation type="submission" date="2015-11" db="EMBL/GenBank/DDBJ databases">
        <title>Genome sequences of Lysobacter enzymogenes strain C3 and Lysobacter antibioticus ATCC 29479.</title>
        <authorList>
            <person name="Kobayashi D.Y."/>
        </authorList>
    </citation>
    <scope>NUCLEOTIDE SEQUENCE [LARGE SCALE GENOMIC DNA]</scope>
    <source>
        <strain evidence="7 8">C3</strain>
    </source>
</reference>
<evidence type="ECO:0000256" key="4">
    <source>
        <dbReference type="ARBA" id="ARBA00023002"/>
    </source>
</evidence>
<comment type="cofactor">
    <cofactor evidence="1">
        <name>Fe(2+)</name>
        <dbReference type="ChEBI" id="CHEBI:29033"/>
    </cofactor>
</comment>
<dbReference type="AlphaFoldDB" id="A0A0S2DHZ0"/>
<dbReference type="PATRIC" id="fig|69.6.peg.2678"/>
<dbReference type="STRING" id="69.GLE_2719"/>
<accession>A0A0S2DHZ0</accession>
<dbReference type="Gene3D" id="2.60.120.650">
    <property type="entry name" value="Cupin"/>
    <property type="match status" value="1"/>
</dbReference>
<dbReference type="GO" id="GO:0046872">
    <property type="term" value="F:metal ion binding"/>
    <property type="evidence" value="ECO:0007669"/>
    <property type="project" value="UniProtKB-KW"/>
</dbReference>
<keyword evidence="5" id="KW-0408">Iron</keyword>
<dbReference type="Pfam" id="PF20514">
    <property type="entry name" value="WHD_ROXA"/>
    <property type="match status" value="1"/>
</dbReference>
<keyword evidence="4" id="KW-0560">Oxidoreductase</keyword>
<dbReference type="SUPFAM" id="SSF51197">
    <property type="entry name" value="Clavaminate synthase-like"/>
    <property type="match status" value="1"/>
</dbReference>
<dbReference type="Proteomes" id="UP000061569">
    <property type="component" value="Chromosome"/>
</dbReference>
<evidence type="ECO:0000256" key="3">
    <source>
        <dbReference type="ARBA" id="ARBA00022964"/>
    </source>
</evidence>
<gene>
    <name evidence="7" type="ORF">GLE_2719</name>
</gene>
<dbReference type="Pfam" id="PF08007">
    <property type="entry name" value="JmjC_2"/>
    <property type="match status" value="1"/>
</dbReference>
<dbReference type="PROSITE" id="PS51184">
    <property type="entry name" value="JMJC"/>
    <property type="match status" value="1"/>
</dbReference>
<keyword evidence="2" id="KW-0479">Metal-binding</keyword>
<name>A0A0S2DHZ0_LYSEN</name>
<dbReference type="InterPro" id="IPR039994">
    <property type="entry name" value="NO66-like"/>
</dbReference>
<proteinExistence type="predicted"/>
<evidence type="ECO:0000313" key="7">
    <source>
        <dbReference type="EMBL" id="ALN58067.1"/>
    </source>
</evidence>
<evidence type="ECO:0000313" key="8">
    <source>
        <dbReference type="Proteomes" id="UP000061569"/>
    </source>
</evidence>
<keyword evidence="3" id="KW-0223">Dioxygenase</keyword>
<dbReference type="PANTHER" id="PTHR13096:SF8">
    <property type="entry name" value="RIBOSOMAL OXYGENASE 1"/>
    <property type="match status" value="1"/>
</dbReference>
<sequence length="418" mass="45773">MAKKTAPAFPIEIDAARRPPLGMSPAAFLRDYWQKRPLLIRNAFPGLQSPLQPEDLAGLACEEGALARLIQHDRARDHYSVRHGPFEESDFPGLPRQDWTLLVQDVDKWDADVAALLPAFAFLPRWRIDDVMISFAAPGGSVGAHVDQYDVFLLQGQGHRRWQIDARPNPPQDFRNDAELKLLREFEPSHEWLLGPGDMLYLPPGVPHHGVAEDACLTFSIGMRAPSSAELMGDYIDTLAADADEALRYADPDLAPPRDPNEIDAAAMQRAVQALNALRMNDPDRLGDWFGRFITVYRAAGEVSAGGAPAPARAELEFALDQGATLWRHPWSRMAWRRAHAKGGAARLYVSGQEFALPAKDAQALAAAAELDLAGYSALSAAGRDCVLALVAGGHYRLGRDDQDDADGYDGEDGGEEE</sequence>
<dbReference type="PANTHER" id="PTHR13096">
    <property type="entry name" value="MINA53 MYC INDUCED NUCLEAR ANTIGEN"/>
    <property type="match status" value="1"/>
</dbReference>
<dbReference type="GO" id="GO:0016706">
    <property type="term" value="F:2-oxoglutarate-dependent dioxygenase activity"/>
    <property type="evidence" value="ECO:0007669"/>
    <property type="project" value="TreeGrafter"/>
</dbReference>
<evidence type="ECO:0000256" key="2">
    <source>
        <dbReference type="ARBA" id="ARBA00022723"/>
    </source>
</evidence>